<gene>
    <name evidence="1" type="ORF">Syun_020706</name>
</gene>
<name>A0AAP0IE96_9MAGN</name>
<keyword evidence="2" id="KW-1185">Reference proteome</keyword>
<organism evidence="1 2">
    <name type="scientific">Stephania yunnanensis</name>
    <dbReference type="NCBI Taxonomy" id="152371"/>
    <lineage>
        <taxon>Eukaryota</taxon>
        <taxon>Viridiplantae</taxon>
        <taxon>Streptophyta</taxon>
        <taxon>Embryophyta</taxon>
        <taxon>Tracheophyta</taxon>
        <taxon>Spermatophyta</taxon>
        <taxon>Magnoliopsida</taxon>
        <taxon>Ranunculales</taxon>
        <taxon>Menispermaceae</taxon>
        <taxon>Menispermoideae</taxon>
        <taxon>Cissampelideae</taxon>
        <taxon>Stephania</taxon>
    </lineage>
</organism>
<dbReference type="EMBL" id="JBBNAF010000009">
    <property type="protein sequence ID" value="KAK9113909.1"/>
    <property type="molecule type" value="Genomic_DNA"/>
</dbReference>
<sequence>MKKKNVHLQVVVCDRTLISCRLVHLLKCSGSSPPCVPSQSTKTHLHSPSLCAKSSTDSIEFGFGFFFVPPPIHSFFDESGFDSIGHYVAAIGRVSGEFGFDFFDHSSLVMFWDK</sequence>
<accession>A0AAP0IE96</accession>
<proteinExistence type="predicted"/>
<protein>
    <submittedName>
        <fullName evidence="1">Uncharacterized protein</fullName>
    </submittedName>
</protein>
<evidence type="ECO:0000313" key="2">
    <source>
        <dbReference type="Proteomes" id="UP001420932"/>
    </source>
</evidence>
<reference evidence="1 2" key="1">
    <citation type="submission" date="2024-01" db="EMBL/GenBank/DDBJ databases">
        <title>Genome assemblies of Stephania.</title>
        <authorList>
            <person name="Yang L."/>
        </authorList>
    </citation>
    <scope>NUCLEOTIDE SEQUENCE [LARGE SCALE GENOMIC DNA]</scope>
    <source>
        <strain evidence="1">YNDBR</strain>
        <tissue evidence="1">Leaf</tissue>
    </source>
</reference>
<dbReference type="AlphaFoldDB" id="A0AAP0IE96"/>
<comment type="caution">
    <text evidence="1">The sequence shown here is derived from an EMBL/GenBank/DDBJ whole genome shotgun (WGS) entry which is preliminary data.</text>
</comment>
<dbReference type="Proteomes" id="UP001420932">
    <property type="component" value="Unassembled WGS sequence"/>
</dbReference>
<evidence type="ECO:0000313" key="1">
    <source>
        <dbReference type="EMBL" id="KAK9113909.1"/>
    </source>
</evidence>